<accession>A0A8R1DXM0</accession>
<organism evidence="2 3">
    <name type="scientific">Caenorhabditis japonica</name>
    <dbReference type="NCBI Taxonomy" id="281687"/>
    <lineage>
        <taxon>Eukaryota</taxon>
        <taxon>Metazoa</taxon>
        <taxon>Ecdysozoa</taxon>
        <taxon>Nematoda</taxon>
        <taxon>Chromadorea</taxon>
        <taxon>Rhabditida</taxon>
        <taxon>Rhabditina</taxon>
        <taxon>Rhabditomorpha</taxon>
        <taxon>Rhabditoidea</taxon>
        <taxon>Rhabditidae</taxon>
        <taxon>Peloderinae</taxon>
        <taxon>Caenorhabditis</taxon>
    </lineage>
</organism>
<dbReference type="EnsemblMetazoa" id="CJA14677.1">
    <property type="protein sequence ID" value="CJA14677.1"/>
    <property type="gene ID" value="WBGene00133881"/>
</dbReference>
<evidence type="ECO:0000256" key="1">
    <source>
        <dbReference type="SAM" id="MobiDB-lite"/>
    </source>
</evidence>
<name>A0A8R1DXM0_CAEJA</name>
<feature type="region of interest" description="Disordered" evidence="1">
    <location>
        <begin position="278"/>
        <end position="297"/>
    </location>
</feature>
<protein>
    <submittedName>
        <fullName evidence="2">Uncharacterized protein</fullName>
    </submittedName>
</protein>
<reference evidence="2" key="2">
    <citation type="submission" date="2022-06" db="UniProtKB">
        <authorList>
            <consortium name="EnsemblMetazoa"/>
        </authorList>
    </citation>
    <scope>IDENTIFICATION</scope>
    <source>
        <strain evidence="2">DF5081</strain>
    </source>
</reference>
<feature type="compositionally biased region" description="Basic residues" evidence="1">
    <location>
        <begin position="14"/>
        <end position="25"/>
    </location>
</feature>
<dbReference type="AlphaFoldDB" id="A0A8R1DXM0"/>
<dbReference type="Proteomes" id="UP000005237">
    <property type="component" value="Unassembled WGS sequence"/>
</dbReference>
<feature type="compositionally biased region" description="Basic and acidic residues" evidence="1">
    <location>
        <begin position="278"/>
        <end position="291"/>
    </location>
</feature>
<reference evidence="3" key="1">
    <citation type="submission" date="2010-08" db="EMBL/GenBank/DDBJ databases">
        <authorList>
            <consortium name="Caenorhabditis japonica Sequencing Consortium"/>
            <person name="Wilson R.K."/>
        </authorList>
    </citation>
    <scope>NUCLEOTIDE SEQUENCE [LARGE SCALE GENOMIC DNA]</scope>
    <source>
        <strain evidence="3">DF5081</strain>
    </source>
</reference>
<feature type="compositionally biased region" description="Basic and acidic residues" evidence="1">
    <location>
        <begin position="26"/>
        <end position="35"/>
    </location>
</feature>
<evidence type="ECO:0000313" key="3">
    <source>
        <dbReference type="Proteomes" id="UP000005237"/>
    </source>
</evidence>
<proteinExistence type="predicted"/>
<keyword evidence="3" id="KW-1185">Reference proteome</keyword>
<feature type="region of interest" description="Disordered" evidence="1">
    <location>
        <begin position="1"/>
        <end position="35"/>
    </location>
</feature>
<evidence type="ECO:0000313" key="2">
    <source>
        <dbReference type="EnsemblMetazoa" id="CJA14677.1"/>
    </source>
</evidence>
<sequence length="297" mass="35076">MPKPNSKYYENLREKKRLAHEHARKKQEERKRAREVKEEKWTIRNEFELTAEHRAIQRKEFIEKMKSEGQAMVENVQALLKCREERHAIIQKEIDDEIEIVQKFTAEQHAYYDEILKQISPPKERSVDEIVEEIRKRLKEIYDMFAGVSQFNAKLPEPSDIEKDGEQMFAKEIAQLEKEIEDINLDSTKLNEQIADAKIQIEEENVKYAAIEQDKRMEILKLEKEVKAMEAKLEFIKQEPPDAEEIRKLDDRIAEETQKQKDVQEALTNLKALIEQRKAEKEAKKKVEKGEACTSGL</sequence>
<dbReference type="OMA" id="ITEQCEY"/>